<dbReference type="InterPro" id="IPR001451">
    <property type="entry name" value="Hexapep"/>
</dbReference>
<dbReference type="SUPFAM" id="SSF51161">
    <property type="entry name" value="Trimeric LpxA-like enzymes"/>
    <property type="match status" value="1"/>
</dbReference>
<dbReference type="Pfam" id="PF00132">
    <property type="entry name" value="Hexapep"/>
    <property type="match status" value="1"/>
</dbReference>
<dbReference type="InterPro" id="IPR050484">
    <property type="entry name" value="Transf_Hexapept/Carb_Anhydrase"/>
</dbReference>
<protein>
    <submittedName>
        <fullName evidence="1">Gamma carbonic anhydrase family protein</fullName>
    </submittedName>
</protein>
<keyword evidence="2" id="KW-1185">Reference proteome</keyword>
<gene>
    <name evidence="1" type="ORF">GCL57_04105</name>
</gene>
<proteinExistence type="predicted"/>
<evidence type="ECO:0000313" key="2">
    <source>
        <dbReference type="Proteomes" id="UP000442694"/>
    </source>
</evidence>
<dbReference type="PANTHER" id="PTHR13061">
    <property type="entry name" value="DYNACTIN SUBUNIT P25"/>
    <property type="match status" value="1"/>
</dbReference>
<dbReference type="InterPro" id="IPR047324">
    <property type="entry name" value="LbH_gamma_CA-like"/>
</dbReference>
<accession>A0A833JDC2</accession>
<dbReference type="InterPro" id="IPR011004">
    <property type="entry name" value="Trimer_LpxA-like_sf"/>
</dbReference>
<dbReference type="EMBL" id="WFLN01000005">
    <property type="protein sequence ID" value="KAB8031833.1"/>
    <property type="molecule type" value="Genomic_DNA"/>
</dbReference>
<evidence type="ECO:0000313" key="1">
    <source>
        <dbReference type="EMBL" id="KAB8031833.1"/>
    </source>
</evidence>
<organism evidence="1 2">
    <name type="scientific">Fluviispira multicolorata</name>
    <dbReference type="NCBI Taxonomy" id="2654512"/>
    <lineage>
        <taxon>Bacteria</taxon>
        <taxon>Pseudomonadati</taxon>
        <taxon>Bdellovibrionota</taxon>
        <taxon>Oligoflexia</taxon>
        <taxon>Silvanigrellales</taxon>
        <taxon>Silvanigrellaceae</taxon>
        <taxon>Fluviispira</taxon>
    </lineage>
</organism>
<dbReference type="PANTHER" id="PTHR13061:SF29">
    <property type="entry name" value="GAMMA CARBONIC ANHYDRASE-LIKE 1, MITOCHONDRIAL-RELATED"/>
    <property type="match status" value="1"/>
</dbReference>
<dbReference type="CDD" id="cd04645">
    <property type="entry name" value="LbH_gamma_CA_like"/>
    <property type="match status" value="1"/>
</dbReference>
<name>A0A833JDC2_9BACT</name>
<dbReference type="RefSeq" id="WP_152212008.1">
    <property type="nucleotide sequence ID" value="NZ_WFLN01000005.1"/>
</dbReference>
<reference evidence="1 2" key="1">
    <citation type="submission" date="2019-10" db="EMBL/GenBank/DDBJ databases">
        <title>New genus of Silvanigrellaceae.</title>
        <authorList>
            <person name="Pitt A."/>
            <person name="Hahn M.W."/>
        </authorList>
    </citation>
    <scope>NUCLEOTIDE SEQUENCE [LARGE SCALE GENOMIC DNA]</scope>
    <source>
        <strain evidence="1 2">33A1-SZDP</strain>
    </source>
</reference>
<comment type="caution">
    <text evidence="1">The sequence shown here is derived from an EMBL/GenBank/DDBJ whole genome shotgun (WGS) entry which is preliminary data.</text>
</comment>
<sequence>MNYSVYNTLPDIKQAYFIAPNADIIGNVQIGKASSVWFGAVIRGDSEKIVIGEESNIQDLCVLHADGGINVTIGNRVTIGHKCMIHGCTIGDNSLIGIGAIVLNNAKIGKNCMVGAGSLILENTIIPDNSLVVGSPAKIKRLLTDEEVNKITQNAINYKNKSLQYHKMESQKLEQSMRL</sequence>
<dbReference type="AlphaFoldDB" id="A0A833JDC2"/>
<dbReference type="Proteomes" id="UP000442694">
    <property type="component" value="Unassembled WGS sequence"/>
</dbReference>
<dbReference type="Gene3D" id="2.160.10.10">
    <property type="entry name" value="Hexapeptide repeat proteins"/>
    <property type="match status" value="1"/>
</dbReference>